<gene>
    <name evidence="2" type="ORF">AsAng_0020990</name>
</gene>
<evidence type="ECO:0000313" key="3">
    <source>
        <dbReference type="Proteomes" id="UP001060919"/>
    </source>
</evidence>
<feature type="transmembrane region" description="Helical" evidence="1">
    <location>
        <begin position="38"/>
        <end position="64"/>
    </location>
</feature>
<protein>
    <submittedName>
        <fullName evidence="2">Uncharacterized protein</fullName>
    </submittedName>
</protein>
<evidence type="ECO:0000313" key="2">
    <source>
        <dbReference type="EMBL" id="BDS11385.1"/>
    </source>
</evidence>
<organism evidence="2 3">
    <name type="scientific">Aureispira anguillae</name>
    <dbReference type="NCBI Taxonomy" id="2864201"/>
    <lineage>
        <taxon>Bacteria</taxon>
        <taxon>Pseudomonadati</taxon>
        <taxon>Bacteroidota</taxon>
        <taxon>Saprospiria</taxon>
        <taxon>Saprospirales</taxon>
        <taxon>Saprospiraceae</taxon>
        <taxon>Aureispira</taxon>
    </lineage>
</organism>
<dbReference type="EMBL" id="AP026867">
    <property type="protein sequence ID" value="BDS11385.1"/>
    <property type="molecule type" value="Genomic_DNA"/>
</dbReference>
<keyword evidence="3" id="KW-1185">Reference proteome</keyword>
<dbReference type="RefSeq" id="WP_264792569.1">
    <property type="nucleotide sequence ID" value="NZ_AP026867.1"/>
</dbReference>
<feature type="transmembrane region" description="Helical" evidence="1">
    <location>
        <begin position="104"/>
        <end position="125"/>
    </location>
</feature>
<keyword evidence="1" id="KW-0472">Membrane</keyword>
<keyword evidence="1" id="KW-0812">Transmembrane</keyword>
<feature type="transmembrane region" description="Helical" evidence="1">
    <location>
        <begin position="12"/>
        <end position="32"/>
    </location>
</feature>
<dbReference type="AlphaFoldDB" id="A0A915YE54"/>
<keyword evidence="1" id="KW-1133">Transmembrane helix</keyword>
<dbReference type="KEGG" id="aup:AsAng_0020990"/>
<proteinExistence type="predicted"/>
<name>A0A915YE54_9BACT</name>
<evidence type="ECO:0000256" key="1">
    <source>
        <dbReference type="SAM" id="Phobius"/>
    </source>
</evidence>
<accession>A0A915YE54</accession>
<sequence length="161" mass="18098">MANNQANNTKAFLLILVPISLFFLFLSLDLSWENIKTYTFLGIPLGVILVSFVGSLFKLIYTLYQEDEINSFFKLIVVRSLMGIILGAILFLFLNSFVDAKESVITYLVVFVAGIYSDLAITKFLESTTNQILREKTPSIKGESTILDDSSFIDDNSEVKE</sequence>
<dbReference type="Proteomes" id="UP001060919">
    <property type="component" value="Chromosome"/>
</dbReference>
<reference evidence="2" key="1">
    <citation type="submission" date="2022-09" db="EMBL/GenBank/DDBJ databases">
        <title>Aureispira anguillicida sp. nov., isolated from Leptocephalus of Japanese eel Anguilla japonica.</title>
        <authorList>
            <person name="Yuasa K."/>
            <person name="Mekata T."/>
            <person name="Ikunari K."/>
        </authorList>
    </citation>
    <scope>NUCLEOTIDE SEQUENCE</scope>
    <source>
        <strain evidence="2">EL160426</strain>
    </source>
</reference>
<feature type="transmembrane region" description="Helical" evidence="1">
    <location>
        <begin position="76"/>
        <end position="98"/>
    </location>
</feature>